<dbReference type="EMBL" id="JBBMGJ010000033">
    <property type="protein sequence ID" value="MEK0146576.1"/>
    <property type="molecule type" value="Genomic_DNA"/>
</dbReference>
<accession>A0ABU8Y740</accession>
<gene>
    <name evidence="1" type="ORF">WMQ01_10970</name>
</gene>
<comment type="caution">
    <text evidence="1">The sequence shown here is derived from an EMBL/GenBank/DDBJ whole genome shotgun (WGS) entry which is preliminary data.</text>
</comment>
<sequence>MSEEEDTDGALAREVRRQSITIWSPERPDASVGDRVRVTGLMVGAVDGTIFLQATGVERVEEASGELL</sequence>
<name>A0ABU8Y740_9CORY</name>
<evidence type="ECO:0000313" key="1">
    <source>
        <dbReference type="EMBL" id="MEK0146576.1"/>
    </source>
</evidence>
<protein>
    <submittedName>
        <fullName evidence="1">Uncharacterized protein</fullName>
    </submittedName>
</protein>
<dbReference type="Proteomes" id="UP001371299">
    <property type="component" value="Unassembled WGS sequence"/>
</dbReference>
<evidence type="ECO:0000313" key="2">
    <source>
        <dbReference type="Proteomes" id="UP001371299"/>
    </source>
</evidence>
<proteinExistence type="predicted"/>
<reference evidence="1 2" key="1">
    <citation type="submission" date="2024-01" db="EMBL/GenBank/DDBJ databases">
        <title>Description of two novel Corynebacterium species isolated from human nasal passages and skin.</title>
        <authorList>
            <person name="Popowitch E."/>
            <person name="Tran T.H."/>
            <person name="Escapa I.F."/>
            <person name="Bhatt E."/>
            <person name="Sozat A.K."/>
            <person name="Roberts A.Q."/>
            <person name="Segre J.A."/>
            <person name="Kong H."/>
            <person name="Conlan S."/>
            <person name="Lemon K.P."/>
            <person name="Kelly M.S."/>
        </authorList>
    </citation>
    <scope>NUCLEOTIDE SEQUENCE [LARGE SCALE GENOMIC DNA]</scope>
    <source>
        <strain evidence="1 2">KPL2619</strain>
    </source>
</reference>
<dbReference type="RefSeq" id="WP_340418635.1">
    <property type="nucleotide sequence ID" value="NZ_JBBMGJ010000033.1"/>
</dbReference>
<keyword evidence="2" id="KW-1185">Reference proteome</keyword>
<organism evidence="1 2">
    <name type="scientific">Corynebacterium yonathiae</name>
    <dbReference type="NCBI Taxonomy" id="2913504"/>
    <lineage>
        <taxon>Bacteria</taxon>
        <taxon>Bacillati</taxon>
        <taxon>Actinomycetota</taxon>
        <taxon>Actinomycetes</taxon>
        <taxon>Mycobacteriales</taxon>
        <taxon>Corynebacteriaceae</taxon>
        <taxon>Corynebacterium</taxon>
    </lineage>
</organism>